<dbReference type="VEuPathDB" id="FungiDB:BO70DRAFT_344526"/>
<dbReference type="InterPro" id="IPR020904">
    <property type="entry name" value="Sc_DH/Rdtase_CS"/>
</dbReference>
<dbReference type="RefSeq" id="XP_025395430.1">
    <property type="nucleotide sequence ID" value="XM_025541458.1"/>
</dbReference>
<dbReference type="PANTHER" id="PTHR43008">
    <property type="entry name" value="BENZIL REDUCTASE"/>
    <property type="match status" value="1"/>
</dbReference>
<dbReference type="InterPro" id="IPR036291">
    <property type="entry name" value="NAD(P)-bd_dom_sf"/>
</dbReference>
<dbReference type="AlphaFoldDB" id="A0A317V470"/>
<dbReference type="Gene3D" id="3.40.50.720">
    <property type="entry name" value="NAD(P)-binding Rossmann-like Domain"/>
    <property type="match status" value="1"/>
</dbReference>
<gene>
    <name evidence="4" type="ORF">BO70DRAFT_344526</name>
</gene>
<name>A0A317V470_9EURO</name>
<evidence type="ECO:0000256" key="1">
    <source>
        <dbReference type="ARBA" id="ARBA00006484"/>
    </source>
</evidence>
<dbReference type="Proteomes" id="UP000247233">
    <property type="component" value="Unassembled WGS sequence"/>
</dbReference>
<protein>
    <submittedName>
        <fullName evidence="4">Short chain dehydrogenase/reductase</fullName>
    </submittedName>
</protein>
<evidence type="ECO:0000313" key="4">
    <source>
        <dbReference type="EMBL" id="PWY69074.1"/>
    </source>
</evidence>
<sequence>MHPVFHPGAVALITGAASGIGLAAAKLCHRAGMNLILADVDEQALAAATADLPSTPHLKISSVRIDVSNLADWQRLQEEVASTYPGGVDFLMLNAGASHRPAADKTPWTDPDYFQKTFAVNTFGYTNGIAAFLDAVTKNKDHPRAIVLTGSKQGITNPPGNPAYNASKSAVKTIAEHLSFTLHESHPNVSVHLLVPGFTYTGLVARYFPSKPDGAWTPEQVIDYMEGKMAQGAFYILCPDNEVTEELDQRRIAWGYGDMIHGRPALTRWRSDWKEKAAKGIEALEGDGL</sequence>
<dbReference type="GeneID" id="37063695"/>
<dbReference type="SUPFAM" id="SSF51735">
    <property type="entry name" value="NAD(P)-binding Rossmann-fold domains"/>
    <property type="match status" value="1"/>
</dbReference>
<dbReference type="GO" id="GO:0016616">
    <property type="term" value="F:oxidoreductase activity, acting on the CH-OH group of donors, NAD or NADP as acceptor"/>
    <property type="evidence" value="ECO:0007669"/>
    <property type="project" value="UniProtKB-ARBA"/>
</dbReference>
<keyword evidence="3" id="KW-0560">Oxidoreductase</keyword>
<dbReference type="PROSITE" id="PS00061">
    <property type="entry name" value="ADH_SHORT"/>
    <property type="match status" value="1"/>
</dbReference>
<proteinExistence type="inferred from homology"/>
<keyword evidence="5" id="KW-1185">Reference proteome</keyword>
<dbReference type="EMBL" id="MSFL01000034">
    <property type="protein sequence ID" value="PWY69074.1"/>
    <property type="molecule type" value="Genomic_DNA"/>
</dbReference>
<dbReference type="InterPro" id="IPR002347">
    <property type="entry name" value="SDR_fam"/>
</dbReference>
<dbReference type="Pfam" id="PF00106">
    <property type="entry name" value="adh_short"/>
    <property type="match status" value="1"/>
</dbReference>
<dbReference type="GO" id="GO:0044550">
    <property type="term" value="P:secondary metabolite biosynthetic process"/>
    <property type="evidence" value="ECO:0007669"/>
    <property type="project" value="UniProtKB-ARBA"/>
</dbReference>
<dbReference type="CDD" id="cd05233">
    <property type="entry name" value="SDR_c"/>
    <property type="match status" value="1"/>
</dbReference>
<evidence type="ECO:0000256" key="2">
    <source>
        <dbReference type="ARBA" id="ARBA00022857"/>
    </source>
</evidence>
<keyword evidence="2" id="KW-0521">NADP</keyword>
<dbReference type="OrthoDB" id="5307821at2759"/>
<organism evidence="4 5">
    <name type="scientific">Aspergillus heteromorphus CBS 117.55</name>
    <dbReference type="NCBI Taxonomy" id="1448321"/>
    <lineage>
        <taxon>Eukaryota</taxon>
        <taxon>Fungi</taxon>
        <taxon>Dikarya</taxon>
        <taxon>Ascomycota</taxon>
        <taxon>Pezizomycotina</taxon>
        <taxon>Eurotiomycetes</taxon>
        <taxon>Eurotiomycetidae</taxon>
        <taxon>Eurotiales</taxon>
        <taxon>Aspergillaceae</taxon>
        <taxon>Aspergillus</taxon>
        <taxon>Aspergillus subgen. Circumdati</taxon>
    </lineage>
</organism>
<dbReference type="PRINTS" id="PR00081">
    <property type="entry name" value="GDHRDH"/>
</dbReference>
<evidence type="ECO:0000313" key="5">
    <source>
        <dbReference type="Proteomes" id="UP000247233"/>
    </source>
</evidence>
<dbReference type="PANTHER" id="PTHR43008:SF7">
    <property type="entry name" value="SHORT CHAIN DEHYDROGENASE_REDUCTASE (AFU_ORTHOLOGUE AFUA_2G00830)"/>
    <property type="match status" value="1"/>
</dbReference>
<dbReference type="GO" id="GO:0050664">
    <property type="term" value="F:oxidoreductase activity, acting on NAD(P)H, oxygen as acceptor"/>
    <property type="evidence" value="ECO:0007669"/>
    <property type="project" value="TreeGrafter"/>
</dbReference>
<evidence type="ECO:0000256" key="3">
    <source>
        <dbReference type="ARBA" id="ARBA00023002"/>
    </source>
</evidence>
<dbReference type="STRING" id="1448321.A0A317V470"/>
<comment type="similarity">
    <text evidence="1">Belongs to the short-chain dehydrogenases/reductases (SDR) family.</text>
</comment>
<comment type="caution">
    <text evidence="4">The sequence shown here is derived from an EMBL/GenBank/DDBJ whole genome shotgun (WGS) entry which is preliminary data.</text>
</comment>
<reference evidence="4 5" key="1">
    <citation type="submission" date="2016-12" db="EMBL/GenBank/DDBJ databases">
        <title>The genomes of Aspergillus section Nigri reveals drivers in fungal speciation.</title>
        <authorList>
            <consortium name="DOE Joint Genome Institute"/>
            <person name="Vesth T.C."/>
            <person name="Nybo J."/>
            <person name="Theobald S."/>
            <person name="Brandl J."/>
            <person name="Frisvad J.C."/>
            <person name="Nielsen K.F."/>
            <person name="Lyhne E.K."/>
            <person name="Kogle M.E."/>
            <person name="Kuo A."/>
            <person name="Riley R."/>
            <person name="Clum A."/>
            <person name="Nolan M."/>
            <person name="Lipzen A."/>
            <person name="Salamov A."/>
            <person name="Henrissat B."/>
            <person name="Wiebenga A."/>
            <person name="De Vries R.P."/>
            <person name="Grigoriev I.V."/>
            <person name="Mortensen U.H."/>
            <person name="Andersen M.R."/>
            <person name="Baker S.E."/>
        </authorList>
    </citation>
    <scope>NUCLEOTIDE SEQUENCE [LARGE SCALE GENOMIC DNA]</scope>
    <source>
        <strain evidence="4 5">CBS 117.55</strain>
    </source>
</reference>
<accession>A0A317V470</accession>